<gene>
    <name evidence="2" type="ORF">BCM14_0048</name>
</gene>
<evidence type="ECO:0000313" key="3">
    <source>
        <dbReference type="Proteomes" id="UP000238308"/>
    </source>
</evidence>
<keyword evidence="3" id="KW-1185">Reference proteome</keyword>
<organism evidence="2 3">
    <name type="scientific">Jezberella montanilacus</name>
    <dbReference type="NCBI Taxonomy" id="323426"/>
    <lineage>
        <taxon>Bacteria</taxon>
        <taxon>Pseudomonadati</taxon>
        <taxon>Pseudomonadota</taxon>
        <taxon>Betaproteobacteria</taxon>
        <taxon>Burkholderiales</taxon>
        <taxon>Alcaligenaceae</taxon>
        <taxon>Jezberella</taxon>
    </lineage>
</organism>
<feature type="domain" description="THIF-type NAD/FAD binding fold" evidence="1">
    <location>
        <begin position="24"/>
        <end position="270"/>
    </location>
</feature>
<sequence>MTNPSPESDAERRFGGLSRLFGTGIGAALQQASVAVVGIGGVGSWAAEALARSGVGSLTLIDLDHVSESNINRQVHALSQTLGQSKVFAMAERIEQINPDCQLTLIDDFVSPHNVGQLLDPRLTVILDCADQIAAKLAMVLQARERQQPLIVCGGAGGKTDPLALRSGDLSLATHDALLGRLRNLLRKDHGFAKGGVAGGQSLKRVPKMGVSVLWVDQPTVLPSAWIEAESNVSIASPQGLSCAGYGSSVTVTATMGLVAANEAIKRILALRLGPTTN</sequence>
<reference evidence="2 3" key="1">
    <citation type="submission" date="2018-03" db="EMBL/GenBank/DDBJ databases">
        <title>Genomic Encyclopedia of Type Strains, Phase III (KMG-III): the genomes of soil and plant-associated and newly described type strains.</title>
        <authorList>
            <person name="Whitman W."/>
        </authorList>
    </citation>
    <scope>NUCLEOTIDE SEQUENCE [LARGE SCALE GENOMIC DNA]</scope>
    <source>
        <strain evidence="2 3">MWH-P2sevCIIIb</strain>
    </source>
</reference>
<dbReference type="InterPro" id="IPR000594">
    <property type="entry name" value="ThiF_NAD_FAD-bd"/>
</dbReference>
<dbReference type="InterPro" id="IPR045886">
    <property type="entry name" value="ThiF/MoeB/HesA"/>
</dbReference>
<dbReference type="OrthoDB" id="9804150at2"/>
<dbReference type="SUPFAM" id="SSF69572">
    <property type="entry name" value="Activating enzymes of the ubiquitin-like proteins"/>
    <property type="match status" value="1"/>
</dbReference>
<evidence type="ECO:0000259" key="1">
    <source>
        <dbReference type="Pfam" id="PF00899"/>
    </source>
</evidence>
<dbReference type="AlphaFoldDB" id="A0A2T0XRG8"/>
<dbReference type="RefSeq" id="WP_106226039.1">
    <property type="nucleotide sequence ID" value="NZ_PVTV01000001.1"/>
</dbReference>
<dbReference type="GO" id="GO:0061503">
    <property type="term" value="F:tRNA threonylcarbamoyladenosine dehydratase"/>
    <property type="evidence" value="ECO:0007669"/>
    <property type="project" value="TreeGrafter"/>
</dbReference>
<comment type="caution">
    <text evidence="2">The sequence shown here is derived from an EMBL/GenBank/DDBJ whole genome shotgun (WGS) entry which is preliminary data.</text>
</comment>
<dbReference type="Gene3D" id="3.40.50.720">
    <property type="entry name" value="NAD(P)-binding Rossmann-like Domain"/>
    <property type="match status" value="1"/>
</dbReference>
<dbReference type="InterPro" id="IPR035985">
    <property type="entry name" value="Ubiquitin-activating_enz"/>
</dbReference>
<accession>A0A2T0XRG8</accession>
<dbReference type="EMBL" id="PVTV01000001">
    <property type="protein sequence ID" value="PRZ01538.1"/>
    <property type="molecule type" value="Genomic_DNA"/>
</dbReference>
<dbReference type="PANTHER" id="PTHR43267">
    <property type="entry name" value="TRNA THREONYLCARBAMOYLADENOSINE DEHYDRATASE"/>
    <property type="match status" value="1"/>
</dbReference>
<dbReference type="Proteomes" id="UP000238308">
    <property type="component" value="Unassembled WGS sequence"/>
</dbReference>
<protein>
    <submittedName>
        <fullName evidence="2">tRNA A37 threonylcarbamoyladenosine dehydratase</fullName>
    </submittedName>
</protein>
<dbReference type="GO" id="GO:0061504">
    <property type="term" value="P:cyclic threonylcarbamoyladenosine biosynthetic process"/>
    <property type="evidence" value="ECO:0007669"/>
    <property type="project" value="TreeGrafter"/>
</dbReference>
<dbReference type="CDD" id="cd00755">
    <property type="entry name" value="YgdL_like"/>
    <property type="match status" value="1"/>
</dbReference>
<name>A0A2T0XRG8_9BURK</name>
<dbReference type="PANTHER" id="PTHR43267:SF1">
    <property type="entry name" value="TRNA THREONYLCARBAMOYLADENOSINE DEHYDRATASE"/>
    <property type="match status" value="1"/>
</dbReference>
<proteinExistence type="predicted"/>
<dbReference type="Pfam" id="PF00899">
    <property type="entry name" value="ThiF"/>
    <property type="match status" value="1"/>
</dbReference>
<dbReference type="GO" id="GO:0008641">
    <property type="term" value="F:ubiquitin-like modifier activating enzyme activity"/>
    <property type="evidence" value="ECO:0007669"/>
    <property type="project" value="InterPro"/>
</dbReference>
<evidence type="ECO:0000313" key="2">
    <source>
        <dbReference type="EMBL" id="PRZ01538.1"/>
    </source>
</evidence>